<dbReference type="Proteomes" id="UP000319103">
    <property type="component" value="Unassembled WGS sequence"/>
</dbReference>
<gene>
    <name evidence="2" type="ORF">E6W39_19370</name>
</gene>
<dbReference type="AlphaFoldDB" id="A0A540W4Z1"/>
<name>A0A540W4Z1_9ACTN</name>
<dbReference type="RefSeq" id="WP_141634591.1">
    <property type="nucleotide sequence ID" value="NZ_VIGB01000003.1"/>
</dbReference>
<organism evidence="2 3">
    <name type="scientific">Kitasatospora acidiphila</name>
    <dbReference type="NCBI Taxonomy" id="2567942"/>
    <lineage>
        <taxon>Bacteria</taxon>
        <taxon>Bacillati</taxon>
        <taxon>Actinomycetota</taxon>
        <taxon>Actinomycetes</taxon>
        <taxon>Kitasatosporales</taxon>
        <taxon>Streptomycetaceae</taxon>
        <taxon>Kitasatospora</taxon>
    </lineage>
</organism>
<evidence type="ECO:0000313" key="3">
    <source>
        <dbReference type="Proteomes" id="UP000319103"/>
    </source>
</evidence>
<reference evidence="2 3" key="1">
    <citation type="submission" date="2019-06" db="EMBL/GenBank/DDBJ databases">
        <title>Description of Kitasatospora acidophila sp. nov. isolated from pine grove soil, and reclassification of Streptomyces novaecaesareae to Kitasatospora novaeceasareae comb. nov.</title>
        <authorList>
            <person name="Kim M.J."/>
        </authorList>
    </citation>
    <scope>NUCLEOTIDE SEQUENCE [LARGE SCALE GENOMIC DNA]</scope>
    <source>
        <strain evidence="2 3">MMS16-CNU292</strain>
    </source>
</reference>
<protein>
    <recommendedName>
        <fullName evidence="4">Repetin</fullName>
    </recommendedName>
</protein>
<sequence>MRTYLLGAAVAAALAVGVPGSASAASAPAHEAAVQHLHGFAQLGLGSPALSPDYQITLRMDANGRGSDAHGHATIQHVFYDHGAWIGTVRVEVSVDCLTESDAGTDAGATTVVTGTAARISYTTPPGVPPLQQPPRDWHPEAAFSFYRDGDGHLRVGWSGKPESPTASPVATRCQAPHTGPDLYLAQGGFQLTGA</sequence>
<dbReference type="EMBL" id="VIGB01000003">
    <property type="protein sequence ID" value="TQF03997.1"/>
    <property type="molecule type" value="Genomic_DNA"/>
</dbReference>
<feature type="signal peptide" evidence="1">
    <location>
        <begin position="1"/>
        <end position="24"/>
    </location>
</feature>
<comment type="caution">
    <text evidence="2">The sequence shown here is derived from an EMBL/GenBank/DDBJ whole genome shotgun (WGS) entry which is preliminary data.</text>
</comment>
<feature type="chain" id="PRO_5022170557" description="Repetin" evidence="1">
    <location>
        <begin position="25"/>
        <end position="195"/>
    </location>
</feature>
<dbReference type="OrthoDB" id="4230938at2"/>
<evidence type="ECO:0008006" key="4">
    <source>
        <dbReference type="Google" id="ProtNLM"/>
    </source>
</evidence>
<evidence type="ECO:0000256" key="1">
    <source>
        <dbReference type="SAM" id="SignalP"/>
    </source>
</evidence>
<accession>A0A540W4Z1</accession>
<keyword evidence="3" id="KW-1185">Reference proteome</keyword>
<keyword evidence="1" id="KW-0732">Signal</keyword>
<proteinExistence type="predicted"/>
<evidence type="ECO:0000313" key="2">
    <source>
        <dbReference type="EMBL" id="TQF03997.1"/>
    </source>
</evidence>